<protein>
    <recommendedName>
        <fullName evidence="4">PH domain-containing protein</fullName>
    </recommendedName>
</protein>
<reference evidence="3" key="1">
    <citation type="journal article" date="2019" name="Int. J. Syst. Evol. Microbiol.">
        <title>The Global Catalogue of Microorganisms (GCM) 10K type strain sequencing project: providing services to taxonomists for standard genome sequencing and annotation.</title>
        <authorList>
            <consortium name="The Broad Institute Genomics Platform"/>
            <consortium name="The Broad Institute Genome Sequencing Center for Infectious Disease"/>
            <person name="Wu L."/>
            <person name="Ma J."/>
        </authorList>
    </citation>
    <scope>NUCLEOTIDE SEQUENCE [LARGE SCALE GENOMIC DNA]</scope>
    <source>
        <strain evidence="3">JCM 17926</strain>
    </source>
</reference>
<gene>
    <name evidence="2" type="ORF">GCM10023188_06290</name>
</gene>
<evidence type="ECO:0000256" key="1">
    <source>
        <dbReference type="SAM" id="Phobius"/>
    </source>
</evidence>
<sequence>MNGSFEIRTAYVFGFAGNFWLLFLGISVLLWISPSFAEQGVSNLKATVLGTVAFLIGLCLRFSFHGVEVDAESGRLREFTSILGYKTGEWKPLTDLTKLRLSSYSTSSWNTPNGTSPTFRSTSTIYTITLVSEKPLTDYSISLTNRKQALHTVQALARLLHLPVEEEGIA</sequence>
<dbReference type="EMBL" id="BAABHC010000002">
    <property type="protein sequence ID" value="GAA4425388.1"/>
    <property type="molecule type" value="Genomic_DNA"/>
</dbReference>
<proteinExistence type="predicted"/>
<keyword evidence="1" id="KW-0472">Membrane</keyword>
<keyword evidence="1" id="KW-0812">Transmembrane</keyword>
<dbReference type="Proteomes" id="UP001500552">
    <property type="component" value="Unassembled WGS sequence"/>
</dbReference>
<evidence type="ECO:0008006" key="4">
    <source>
        <dbReference type="Google" id="ProtNLM"/>
    </source>
</evidence>
<feature type="transmembrane region" description="Helical" evidence="1">
    <location>
        <begin position="12"/>
        <end position="32"/>
    </location>
</feature>
<evidence type="ECO:0000313" key="2">
    <source>
        <dbReference type="EMBL" id="GAA4425388.1"/>
    </source>
</evidence>
<comment type="caution">
    <text evidence="2">The sequence shown here is derived from an EMBL/GenBank/DDBJ whole genome shotgun (WGS) entry which is preliminary data.</text>
</comment>
<name>A0ABP8LBQ3_9BACT</name>
<accession>A0ABP8LBQ3</accession>
<feature type="transmembrane region" description="Helical" evidence="1">
    <location>
        <begin position="44"/>
        <end position="64"/>
    </location>
</feature>
<keyword evidence="1" id="KW-1133">Transmembrane helix</keyword>
<keyword evidence="3" id="KW-1185">Reference proteome</keyword>
<organism evidence="2 3">
    <name type="scientific">Pontibacter saemangeumensis</name>
    <dbReference type="NCBI Taxonomy" id="1084525"/>
    <lineage>
        <taxon>Bacteria</taxon>
        <taxon>Pseudomonadati</taxon>
        <taxon>Bacteroidota</taxon>
        <taxon>Cytophagia</taxon>
        <taxon>Cytophagales</taxon>
        <taxon>Hymenobacteraceae</taxon>
        <taxon>Pontibacter</taxon>
    </lineage>
</organism>
<evidence type="ECO:0000313" key="3">
    <source>
        <dbReference type="Proteomes" id="UP001500552"/>
    </source>
</evidence>